<evidence type="ECO:0000256" key="4">
    <source>
        <dbReference type="ARBA" id="ARBA00022801"/>
    </source>
</evidence>
<evidence type="ECO:0000256" key="6">
    <source>
        <dbReference type="ARBA" id="ARBA00023277"/>
    </source>
</evidence>
<evidence type="ECO:0000256" key="1">
    <source>
        <dbReference type="ARBA" id="ARBA00001273"/>
    </source>
</evidence>
<dbReference type="GO" id="GO:0046872">
    <property type="term" value="F:metal ion binding"/>
    <property type="evidence" value="ECO:0007669"/>
    <property type="project" value="UniProtKB-KW"/>
</dbReference>
<dbReference type="SUPFAM" id="SSF56655">
    <property type="entry name" value="Carbohydrate phosphatase"/>
    <property type="match status" value="1"/>
</dbReference>
<dbReference type="GO" id="GO:0042132">
    <property type="term" value="F:fructose 1,6-bisphosphate 1-phosphatase activity"/>
    <property type="evidence" value="ECO:0007669"/>
    <property type="project" value="UniProtKB-EC"/>
</dbReference>
<comment type="similarity">
    <text evidence="7">Belongs to the inositol monophosphatase superfamily. FBPase class 4 family.</text>
</comment>
<feature type="binding site" evidence="8">
    <location>
        <position position="69"/>
    </location>
    <ligand>
        <name>Mg(2+)</name>
        <dbReference type="ChEBI" id="CHEBI:18420"/>
        <label>1</label>
        <note>catalytic</note>
    </ligand>
</feature>
<reference evidence="9 10" key="1">
    <citation type="submission" date="2016-10" db="EMBL/GenBank/DDBJ databases">
        <authorList>
            <person name="de Groot N.N."/>
        </authorList>
    </citation>
    <scope>NUCLEOTIDE SEQUENCE [LARGE SCALE GENOMIC DNA]</scope>
    <source>
        <strain evidence="9 10">CGMCC 1.10457</strain>
    </source>
</reference>
<dbReference type="GO" id="GO:0008934">
    <property type="term" value="F:inositol monophosphate 1-phosphatase activity"/>
    <property type="evidence" value="ECO:0007669"/>
    <property type="project" value="TreeGrafter"/>
</dbReference>
<feature type="binding site" evidence="8">
    <location>
        <position position="103"/>
    </location>
    <ligand>
        <name>Mg(2+)</name>
        <dbReference type="ChEBI" id="CHEBI:18420"/>
        <label>1</label>
        <note>catalytic</note>
    </ligand>
</feature>
<dbReference type="GO" id="GO:0006020">
    <property type="term" value="P:inositol metabolic process"/>
    <property type="evidence" value="ECO:0007669"/>
    <property type="project" value="TreeGrafter"/>
</dbReference>
<protein>
    <recommendedName>
        <fullName evidence="2">fructose-bisphosphatase</fullName>
        <ecNumber evidence="2">3.1.3.11</ecNumber>
    </recommendedName>
</protein>
<keyword evidence="4" id="KW-0378">Hydrolase</keyword>
<dbReference type="InterPro" id="IPR020583">
    <property type="entry name" value="Inositol_monoP_metal-BS"/>
</dbReference>
<evidence type="ECO:0000256" key="5">
    <source>
        <dbReference type="ARBA" id="ARBA00022842"/>
    </source>
</evidence>
<keyword evidence="5 8" id="KW-0460">Magnesium</keyword>
<evidence type="ECO:0000256" key="7">
    <source>
        <dbReference type="ARBA" id="ARBA00038103"/>
    </source>
</evidence>
<dbReference type="InterPro" id="IPR000760">
    <property type="entry name" value="Inositol_monophosphatase-like"/>
</dbReference>
<dbReference type="STRING" id="767519.SAMN05216559_3359"/>
<evidence type="ECO:0000313" key="9">
    <source>
        <dbReference type="EMBL" id="SFS08129.1"/>
    </source>
</evidence>
<dbReference type="PANTHER" id="PTHR20854:SF4">
    <property type="entry name" value="INOSITOL-1-MONOPHOSPHATASE-RELATED"/>
    <property type="match status" value="1"/>
</dbReference>
<dbReference type="Gene3D" id="3.40.190.80">
    <property type="match status" value="1"/>
</dbReference>
<organism evidence="9 10">
    <name type="scientific">Halomicrobium zhouii</name>
    <dbReference type="NCBI Taxonomy" id="767519"/>
    <lineage>
        <taxon>Archaea</taxon>
        <taxon>Methanobacteriati</taxon>
        <taxon>Methanobacteriota</taxon>
        <taxon>Stenosarchaea group</taxon>
        <taxon>Halobacteria</taxon>
        <taxon>Halobacteriales</taxon>
        <taxon>Haloarculaceae</taxon>
        <taxon>Halomicrobium</taxon>
    </lineage>
</organism>
<dbReference type="PANTHER" id="PTHR20854">
    <property type="entry name" value="INOSITOL MONOPHOSPHATASE"/>
    <property type="match status" value="1"/>
</dbReference>
<dbReference type="Proteomes" id="UP000199062">
    <property type="component" value="Unassembled WGS sequence"/>
</dbReference>
<evidence type="ECO:0000256" key="2">
    <source>
        <dbReference type="ARBA" id="ARBA00013093"/>
    </source>
</evidence>
<feature type="binding site" evidence="8">
    <location>
        <position position="104"/>
    </location>
    <ligand>
        <name>Mg(2+)</name>
        <dbReference type="ChEBI" id="CHEBI:18420"/>
        <label>1</label>
        <note>catalytic</note>
    </ligand>
</feature>
<dbReference type="OrthoDB" id="58111at2157"/>
<dbReference type="AlphaFoldDB" id="A0A1I6LXD4"/>
<dbReference type="RefSeq" id="WP_089817801.1">
    <property type="nucleotide sequence ID" value="NZ_FOZK01000003.1"/>
</dbReference>
<evidence type="ECO:0000313" key="10">
    <source>
        <dbReference type="Proteomes" id="UP000199062"/>
    </source>
</evidence>
<comment type="catalytic activity">
    <reaction evidence="1">
        <text>beta-D-fructose 1,6-bisphosphate + H2O = beta-D-fructose 6-phosphate + phosphate</text>
        <dbReference type="Rhea" id="RHEA:11064"/>
        <dbReference type="ChEBI" id="CHEBI:15377"/>
        <dbReference type="ChEBI" id="CHEBI:32966"/>
        <dbReference type="ChEBI" id="CHEBI:43474"/>
        <dbReference type="ChEBI" id="CHEBI:57634"/>
        <dbReference type="EC" id="3.1.3.11"/>
    </reaction>
</comment>
<dbReference type="EMBL" id="FOZK01000003">
    <property type="protein sequence ID" value="SFS08129.1"/>
    <property type="molecule type" value="Genomic_DNA"/>
</dbReference>
<keyword evidence="3 8" id="KW-0479">Metal-binding</keyword>
<feature type="binding site" evidence="8">
    <location>
        <position position="228"/>
    </location>
    <ligand>
        <name>Mg(2+)</name>
        <dbReference type="ChEBI" id="CHEBI:18420"/>
        <label>1</label>
        <note>catalytic</note>
    </ligand>
</feature>
<evidence type="ECO:0000256" key="3">
    <source>
        <dbReference type="ARBA" id="ARBA00022723"/>
    </source>
</evidence>
<dbReference type="EC" id="3.1.3.11" evidence="2"/>
<dbReference type="CDD" id="cd01637">
    <property type="entry name" value="IMPase_like"/>
    <property type="match status" value="1"/>
</dbReference>
<proteinExistence type="inferred from homology"/>
<keyword evidence="10" id="KW-1185">Reference proteome</keyword>
<keyword evidence="6" id="KW-0119">Carbohydrate metabolism</keyword>
<accession>A0A1I6LXD4</accession>
<dbReference type="Pfam" id="PF00459">
    <property type="entry name" value="Inositol_P"/>
    <property type="match status" value="1"/>
</dbReference>
<name>A0A1I6LXD4_9EURY</name>
<dbReference type="PROSITE" id="PS00629">
    <property type="entry name" value="IMP_1"/>
    <property type="match status" value="1"/>
</dbReference>
<feature type="binding site" evidence="8">
    <location>
        <position position="101"/>
    </location>
    <ligand>
        <name>Mg(2+)</name>
        <dbReference type="ChEBI" id="CHEBI:18420"/>
        <label>1</label>
        <note>catalytic</note>
    </ligand>
</feature>
<dbReference type="PRINTS" id="PR00377">
    <property type="entry name" value="IMPHPHTASES"/>
</dbReference>
<gene>
    <name evidence="9" type="ORF">SAMN05216559_3359</name>
</gene>
<dbReference type="GO" id="GO:0007165">
    <property type="term" value="P:signal transduction"/>
    <property type="evidence" value="ECO:0007669"/>
    <property type="project" value="TreeGrafter"/>
</dbReference>
<dbReference type="Gene3D" id="3.30.540.10">
    <property type="entry name" value="Fructose-1,6-Bisphosphatase, subunit A, domain 1"/>
    <property type="match status" value="1"/>
</dbReference>
<sequence length="278" mass="30235">MTDAHHRAAMAERAARAGGAVAREHFRTDLSVQTKRDKNDLVTEADRDAQQQVLATIREEFPDDDFVCEEESGVLRGPEADADEARLVEEIPDSGACWVVDPIDGTTNFVRQSRVWTTSVAAVVDGEAVGSATYMPAMGDLYAGGPESAEREGTTMSVSEREDPETFVASPVGYWPPEKRHEFVDLFEAVAERFGDERRVGSFQTTLAYVADGGLDAAICTRPMRPWDTVAGVHMVRNAGGTVTDVHGNEWRHDSDSVVASNGNAHDVVLEAARQALD</sequence>
<evidence type="ECO:0000256" key="8">
    <source>
        <dbReference type="PIRSR" id="PIRSR600760-2"/>
    </source>
</evidence>
<comment type="cofactor">
    <cofactor evidence="8">
        <name>Mg(2+)</name>
        <dbReference type="ChEBI" id="CHEBI:18420"/>
    </cofactor>
</comment>